<organism evidence="2 3">
    <name type="scientific">Halospeciosus flavus</name>
    <dbReference type="NCBI Taxonomy" id="3032283"/>
    <lineage>
        <taxon>Archaea</taxon>
        <taxon>Methanobacteriati</taxon>
        <taxon>Methanobacteriota</taxon>
        <taxon>Stenosarchaea group</taxon>
        <taxon>Halobacteria</taxon>
        <taxon>Halobacteriales</taxon>
        <taxon>Halobacteriaceae</taxon>
        <taxon>Halospeciosus</taxon>
    </lineage>
</organism>
<dbReference type="AlphaFoldDB" id="A0ABD5Z2K0"/>
<dbReference type="EMBL" id="JBHTAR010000011">
    <property type="protein sequence ID" value="MFC7199225.1"/>
    <property type="molecule type" value="Genomic_DNA"/>
</dbReference>
<keyword evidence="3" id="KW-1185">Reference proteome</keyword>
<dbReference type="Proteomes" id="UP001596447">
    <property type="component" value="Unassembled WGS sequence"/>
</dbReference>
<sequence>MKRRQLLTGLVALTGGGSLALSSGAFTSVSAERTVSVSVTDDDTALLRLTQRGSGRRSFTDGATETIGFDFPDPDENEYGGTDPEGLGTDSVYRFGGDAAHDETGLFAVENQGTQPVHVYSTQATTAGVPDVTIYDVESGDLLTKESPSPAMDPGHRCLCGLEIDTHGVPVREEEYDVTLTINAVATDSD</sequence>
<evidence type="ECO:0000313" key="3">
    <source>
        <dbReference type="Proteomes" id="UP001596447"/>
    </source>
</evidence>
<evidence type="ECO:0008006" key="4">
    <source>
        <dbReference type="Google" id="ProtNLM"/>
    </source>
</evidence>
<gene>
    <name evidence="2" type="ORF">ACFQJ9_07315</name>
</gene>
<name>A0ABD5Z2K0_9EURY</name>
<evidence type="ECO:0000313" key="2">
    <source>
        <dbReference type="EMBL" id="MFC7199225.1"/>
    </source>
</evidence>
<accession>A0ABD5Z2K0</accession>
<comment type="caution">
    <text evidence="2">The sequence shown here is derived from an EMBL/GenBank/DDBJ whole genome shotgun (WGS) entry which is preliminary data.</text>
</comment>
<proteinExistence type="predicted"/>
<dbReference type="RefSeq" id="WP_279529166.1">
    <property type="nucleotide sequence ID" value="NZ_CP122312.1"/>
</dbReference>
<feature type="region of interest" description="Disordered" evidence="1">
    <location>
        <begin position="55"/>
        <end position="85"/>
    </location>
</feature>
<reference evidence="2 3" key="1">
    <citation type="journal article" date="2019" name="Int. J. Syst. Evol. Microbiol.">
        <title>The Global Catalogue of Microorganisms (GCM) 10K type strain sequencing project: providing services to taxonomists for standard genome sequencing and annotation.</title>
        <authorList>
            <consortium name="The Broad Institute Genomics Platform"/>
            <consortium name="The Broad Institute Genome Sequencing Center for Infectious Disease"/>
            <person name="Wu L."/>
            <person name="Ma J."/>
        </authorList>
    </citation>
    <scope>NUCLEOTIDE SEQUENCE [LARGE SCALE GENOMIC DNA]</scope>
    <source>
        <strain evidence="2 3">XZGYJ-43</strain>
    </source>
</reference>
<protein>
    <recommendedName>
        <fullName evidence="4">DUF1102 domain-containing protein</fullName>
    </recommendedName>
</protein>
<evidence type="ECO:0000256" key="1">
    <source>
        <dbReference type="SAM" id="MobiDB-lite"/>
    </source>
</evidence>